<name>A0ABY7FZ16_MYAAR</name>
<dbReference type="PANTHER" id="PTHR14187:SF5">
    <property type="entry name" value="HEAT SHOCK 70 KDA PROTEIN 12A"/>
    <property type="match status" value="1"/>
</dbReference>
<dbReference type="Gene3D" id="3.30.420.40">
    <property type="match status" value="2"/>
</dbReference>
<proteinExistence type="predicted"/>
<dbReference type="EMBL" id="CP111025">
    <property type="protein sequence ID" value="WAR27210.1"/>
    <property type="molecule type" value="Genomic_DNA"/>
</dbReference>
<gene>
    <name evidence="1" type="ORF">MAR_012914</name>
</gene>
<evidence type="ECO:0000313" key="2">
    <source>
        <dbReference type="Proteomes" id="UP001164746"/>
    </source>
</evidence>
<reference evidence="1" key="1">
    <citation type="submission" date="2022-11" db="EMBL/GenBank/DDBJ databases">
        <title>Centuries of genome instability and evolution in soft-shell clam transmissible cancer (bioRxiv).</title>
        <authorList>
            <person name="Hart S.F.M."/>
            <person name="Yonemitsu M.A."/>
            <person name="Giersch R.M."/>
            <person name="Beal B.F."/>
            <person name="Arriagada G."/>
            <person name="Davis B.W."/>
            <person name="Ostrander E.A."/>
            <person name="Goff S.P."/>
            <person name="Metzger M.J."/>
        </authorList>
    </citation>
    <scope>NUCLEOTIDE SEQUENCE</scope>
    <source>
        <strain evidence="1">MELC-2E11</strain>
        <tissue evidence="1">Siphon/mantle</tissue>
    </source>
</reference>
<dbReference type="InterPro" id="IPR043129">
    <property type="entry name" value="ATPase_NBD"/>
</dbReference>
<evidence type="ECO:0000313" key="1">
    <source>
        <dbReference type="EMBL" id="WAR27210.1"/>
    </source>
</evidence>
<feature type="non-terminal residue" evidence="1">
    <location>
        <position position="553"/>
    </location>
</feature>
<dbReference type="Gene3D" id="3.90.640.10">
    <property type="entry name" value="Actin, Chain A, domain 4"/>
    <property type="match status" value="1"/>
</dbReference>
<organism evidence="1 2">
    <name type="scientific">Mya arenaria</name>
    <name type="common">Soft-shell clam</name>
    <dbReference type="NCBI Taxonomy" id="6604"/>
    <lineage>
        <taxon>Eukaryota</taxon>
        <taxon>Metazoa</taxon>
        <taxon>Spiralia</taxon>
        <taxon>Lophotrochozoa</taxon>
        <taxon>Mollusca</taxon>
        <taxon>Bivalvia</taxon>
        <taxon>Autobranchia</taxon>
        <taxon>Heteroconchia</taxon>
        <taxon>Euheterodonta</taxon>
        <taxon>Imparidentia</taxon>
        <taxon>Neoheterodontei</taxon>
        <taxon>Myida</taxon>
        <taxon>Myoidea</taxon>
        <taxon>Myidae</taxon>
        <taxon>Mya</taxon>
    </lineage>
</organism>
<dbReference type="PANTHER" id="PTHR14187">
    <property type="entry name" value="ALPHA KINASE/ELONGATION FACTOR 2 KINASE"/>
    <property type="match status" value="1"/>
</dbReference>
<dbReference type="Proteomes" id="UP001164746">
    <property type="component" value="Chromosome 14"/>
</dbReference>
<accession>A0ABY7FZ16</accession>
<protein>
    <submittedName>
        <fullName evidence="1">HS12A-like protein</fullName>
    </submittedName>
</protein>
<sequence length="553" mass="60916">AGISSNQLIIALEPEAAAIFCGFLNVEKSEHGDSLFRFKSGSKVIVVDAGGVPPVILKAHTRGKNIQDVIKESQFASKVSITEDKMMVNVSELANLSKPQFDRIVDHVSKLIDQSTIGDIAAICLVGGFSKCSFFQQAMKTKFHNHTIIVPNYQPDLAVLIGAVICGHKPELISQRVSKYTYGVEIRVPFIEHVHRESYKVRNDDGDVQCKHAFGKHITAGQCLIDEESHVTTGLFPATLSQTTACLSFYYTLDPDPMYVTGEGCHLAGRLEVPLEGTGTDRCVMVRMIYRRPAIKVEATEVATGTVHRLNIGFLSKTYGTNKNWYQSVYKTGSSDNKNVYISGPVDIAAQEVAENGSMKNIYKASGGDRGGTKVDEAYVILLQNMLEKDPIDAFKRCYMDDYIFMIRDFEMKKRGVDPLKSDKLVIFRVSAMLPKLIKNPGAKKIYEAITDTPFDSTVLIQGDKLKVDLSVVTTFFKAQIDAIVDHVSNIIEQSTIGGIEAIILVGGFSNCSLLQQAIKSRFVSNTIIILNEPYLAVLKGAVIFGHKPELIT</sequence>
<keyword evidence="2" id="KW-1185">Reference proteome</keyword>
<dbReference type="SUPFAM" id="SSF53067">
    <property type="entry name" value="Actin-like ATPase domain"/>
    <property type="match status" value="2"/>
</dbReference>